<evidence type="ECO:0000313" key="5">
    <source>
        <dbReference type="Proteomes" id="UP000034112"/>
    </source>
</evidence>
<sequence length="961" mass="110803">MDSSDLERYFLRNWEEVIKQCENSLEPADIEQVRLITSWDMLQKELFDPVSTGASEGIPSKISLLEPTLGHYHRFTHIFESQLAAGLEANFFWGIIGILLQLTAQDLQALPRIPRILKSLSYKVEALKRHYSASTQENEAQVKEACFDMQVQLVQFFTIAVKSIRGEGDEIQQSNNPDKRAGQDHRHEQEDPWSWLQREFASTNQALSETISQVENLVTAFSSLPGQTSSLDIATITQQVSLLQLPTNMYPRFFNRESTFEKIDQVLDRDGLAAAFRSIALFGLGGIGKSSIAARYIERKMEEKKYDAVFWIYGETTASLRQSFTDVALRLKLPGAQPNLHNENLQLVQNWFQTTVVYDNVEDDKLLGPYWPERSYGKAIITTRNHNLVYKFATSGLEITSWDAKTGSEFLLFLLKDNIGRDIQSEGLSAIELAEKLSGHALGISHMAGLIQRRSWSITEFMRIYLKDPRRLHKSELQAVWDVSFGTLERDSRVFLGVASFLVPDNMAQELFENRQGHDLPDDLEFFLDELEFSEAVEPLLALALMKRDKDARIFSCHRMVQMQFRSFLSVEERQEAFDNAVVLVYNAFPKQSDATNKNQLYHQWAQCNRCLQHVLCLKDNFKEERRHSEKFKASWLFCVLLKDCQRYLYEINAFKEFEDVCELTFLALETLDDHEQAIDIKASTLSHQANMYESIGRVEDAIELNTKAYNMRLKEEPRKGGLLGSFEQNLGYNLNTANQHETALMWFEKSRVTWTEWNEKEGREADWPTVTKKNTARCLVYLGRYEEAQSLLNISIKEFKQEKPLNWAMLAFAYFVQGILERRRNRPEAAEANFMEAQNMWFKGDQTRFHPFNAGCIYKTGVVCLDQGKVEAAIKHLRDALEITKFHSDAMPVEHARGLFKLSEALVQNSSTNENEDDGGEEEAQSLRDEAEIYLLRRDKSATQFGNEDAYDTWVPIFWR</sequence>
<reference evidence="5" key="1">
    <citation type="journal article" date="2015" name="Genome Announc.">
        <title>Draft whole-genome sequence of the biocontrol agent Trichoderma harzianum T6776.</title>
        <authorList>
            <person name="Baroncelli R."/>
            <person name="Piaggeschi G."/>
            <person name="Fiorini L."/>
            <person name="Bertolini E."/>
            <person name="Zapparata A."/>
            <person name="Pe M.E."/>
            <person name="Sarrocco S."/>
            <person name="Vannacci G."/>
        </authorList>
    </citation>
    <scope>NUCLEOTIDE SEQUENCE [LARGE SCALE GENOMIC DNA]</scope>
    <source>
        <strain evidence="5">T6776</strain>
    </source>
</reference>
<accession>A0A0G0A4C6</accession>
<dbReference type="EMBL" id="JOKZ01000280">
    <property type="protein sequence ID" value="KKP00044.1"/>
    <property type="molecule type" value="Genomic_DNA"/>
</dbReference>
<dbReference type="OrthoDB" id="4748888at2759"/>
<dbReference type="OMA" id="LNWAMLA"/>
<proteinExistence type="predicted"/>
<dbReference type="SUPFAM" id="SSF48452">
    <property type="entry name" value="TPR-like"/>
    <property type="match status" value="1"/>
</dbReference>
<dbReference type="GO" id="GO:0043531">
    <property type="term" value="F:ADP binding"/>
    <property type="evidence" value="ECO:0007669"/>
    <property type="project" value="InterPro"/>
</dbReference>
<gene>
    <name evidence="4" type="ORF">THAR02_07857</name>
</gene>
<dbReference type="InterPro" id="IPR056681">
    <property type="entry name" value="DUF7779"/>
</dbReference>
<feature type="compositionally biased region" description="Basic and acidic residues" evidence="1">
    <location>
        <begin position="177"/>
        <end position="189"/>
    </location>
</feature>
<dbReference type="PANTHER" id="PTHR35205">
    <property type="entry name" value="NB-ARC AND TPR DOMAIN PROTEIN"/>
    <property type="match status" value="1"/>
</dbReference>
<organism evidence="4 5">
    <name type="scientific">Trichoderma harzianum</name>
    <name type="common">Hypocrea lixii</name>
    <dbReference type="NCBI Taxonomy" id="5544"/>
    <lineage>
        <taxon>Eukaryota</taxon>
        <taxon>Fungi</taxon>
        <taxon>Dikarya</taxon>
        <taxon>Ascomycota</taxon>
        <taxon>Pezizomycotina</taxon>
        <taxon>Sordariomycetes</taxon>
        <taxon>Hypocreomycetidae</taxon>
        <taxon>Hypocreales</taxon>
        <taxon>Hypocreaceae</taxon>
        <taxon>Trichoderma</taxon>
    </lineage>
</organism>
<dbReference type="PANTHER" id="PTHR35205:SF1">
    <property type="entry name" value="ZU5 DOMAIN-CONTAINING PROTEIN"/>
    <property type="match status" value="1"/>
</dbReference>
<dbReference type="Gene3D" id="3.40.50.300">
    <property type="entry name" value="P-loop containing nucleotide triphosphate hydrolases"/>
    <property type="match status" value="1"/>
</dbReference>
<dbReference type="Pfam" id="PF25000">
    <property type="entry name" value="DUF7779"/>
    <property type="match status" value="1"/>
</dbReference>
<protein>
    <submittedName>
        <fullName evidence="4">Uncharacterized protein</fullName>
    </submittedName>
</protein>
<dbReference type="InterPro" id="IPR002182">
    <property type="entry name" value="NB-ARC"/>
</dbReference>
<comment type="caution">
    <text evidence="4">The sequence shown here is derived from an EMBL/GenBank/DDBJ whole genome shotgun (WGS) entry which is preliminary data.</text>
</comment>
<evidence type="ECO:0000313" key="4">
    <source>
        <dbReference type="EMBL" id="KKP00044.1"/>
    </source>
</evidence>
<dbReference type="Gene3D" id="1.25.40.10">
    <property type="entry name" value="Tetratricopeptide repeat domain"/>
    <property type="match status" value="2"/>
</dbReference>
<dbReference type="InterPro" id="IPR027417">
    <property type="entry name" value="P-loop_NTPase"/>
</dbReference>
<name>A0A0G0A4C6_TRIHA</name>
<dbReference type="AlphaFoldDB" id="A0A0G0A4C6"/>
<dbReference type="InterPro" id="IPR011990">
    <property type="entry name" value="TPR-like_helical_dom_sf"/>
</dbReference>
<dbReference type="Pfam" id="PF00931">
    <property type="entry name" value="NB-ARC"/>
    <property type="match status" value="1"/>
</dbReference>
<feature type="region of interest" description="Disordered" evidence="1">
    <location>
        <begin position="168"/>
        <end position="189"/>
    </location>
</feature>
<feature type="domain" description="DUF7779" evidence="3">
    <location>
        <begin position="484"/>
        <end position="573"/>
    </location>
</feature>
<feature type="domain" description="NB-ARC" evidence="2">
    <location>
        <begin position="257"/>
        <end position="389"/>
    </location>
</feature>
<evidence type="ECO:0000256" key="1">
    <source>
        <dbReference type="SAM" id="MobiDB-lite"/>
    </source>
</evidence>
<dbReference type="SUPFAM" id="SSF52540">
    <property type="entry name" value="P-loop containing nucleoside triphosphate hydrolases"/>
    <property type="match status" value="1"/>
</dbReference>
<dbReference type="Proteomes" id="UP000034112">
    <property type="component" value="Unassembled WGS sequence"/>
</dbReference>
<evidence type="ECO:0000259" key="2">
    <source>
        <dbReference type="Pfam" id="PF00931"/>
    </source>
</evidence>
<evidence type="ECO:0000259" key="3">
    <source>
        <dbReference type="Pfam" id="PF25000"/>
    </source>
</evidence>